<protein>
    <submittedName>
        <fullName evidence="3">Uncharacterized protein</fullName>
    </submittedName>
</protein>
<keyword evidence="1" id="KW-0812">Transmembrane</keyword>
<name>A0A915JM77_ROMCU</name>
<evidence type="ECO:0000313" key="2">
    <source>
        <dbReference type="Proteomes" id="UP000887565"/>
    </source>
</evidence>
<organism evidence="2 3">
    <name type="scientific">Romanomermis culicivorax</name>
    <name type="common">Nematode worm</name>
    <dbReference type="NCBI Taxonomy" id="13658"/>
    <lineage>
        <taxon>Eukaryota</taxon>
        <taxon>Metazoa</taxon>
        <taxon>Ecdysozoa</taxon>
        <taxon>Nematoda</taxon>
        <taxon>Enoplea</taxon>
        <taxon>Dorylaimia</taxon>
        <taxon>Mermithida</taxon>
        <taxon>Mermithoidea</taxon>
        <taxon>Mermithidae</taxon>
        <taxon>Romanomermis</taxon>
    </lineage>
</organism>
<keyword evidence="1" id="KW-0472">Membrane</keyword>
<accession>A0A915JM77</accession>
<dbReference type="Proteomes" id="UP000887565">
    <property type="component" value="Unplaced"/>
</dbReference>
<keyword evidence="2" id="KW-1185">Reference proteome</keyword>
<dbReference type="WBParaSite" id="nRc.2.0.1.t27213-RA">
    <property type="protein sequence ID" value="nRc.2.0.1.t27213-RA"/>
    <property type="gene ID" value="nRc.2.0.1.g27213"/>
</dbReference>
<evidence type="ECO:0000256" key="1">
    <source>
        <dbReference type="SAM" id="Phobius"/>
    </source>
</evidence>
<dbReference type="AlphaFoldDB" id="A0A915JM77"/>
<feature type="transmembrane region" description="Helical" evidence="1">
    <location>
        <begin position="39"/>
        <end position="59"/>
    </location>
</feature>
<keyword evidence="1" id="KW-1133">Transmembrane helix</keyword>
<evidence type="ECO:0000313" key="3">
    <source>
        <dbReference type="WBParaSite" id="nRc.2.0.1.t27213-RA"/>
    </source>
</evidence>
<reference evidence="3" key="1">
    <citation type="submission" date="2022-11" db="UniProtKB">
        <authorList>
            <consortium name="WormBaseParasite"/>
        </authorList>
    </citation>
    <scope>IDENTIFICATION</scope>
</reference>
<sequence>MASNQFCAQNINNQNNNVTSKCLNCQIVDVYSHEHQMGGFAYTCFMLLFYLFLTAIFMVKMICMRRGDEDDRDGPRSNLDLQTVKQFRARLKDNNMDFEIESRKEKMTDGNLRTNPRERKFSIRSATFP</sequence>
<proteinExistence type="predicted"/>